<feature type="domain" description="AAA+ ATPase" evidence="4">
    <location>
        <begin position="46"/>
        <end position="285"/>
    </location>
</feature>
<evidence type="ECO:0000256" key="2">
    <source>
        <dbReference type="ARBA" id="ARBA00022741"/>
    </source>
</evidence>
<keyword evidence="3" id="KW-0067">ATP-binding</keyword>
<dbReference type="GO" id="GO:0016747">
    <property type="term" value="F:acyltransferase activity, transferring groups other than amino-acyl groups"/>
    <property type="evidence" value="ECO:0007669"/>
    <property type="project" value="InterPro"/>
</dbReference>
<dbReference type="GO" id="GO:0043190">
    <property type="term" value="C:ATP-binding cassette (ABC) transporter complex"/>
    <property type="evidence" value="ECO:0007669"/>
    <property type="project" value="TreeGrafter"/>
</dbReference>
<evidence type="ECO:0000256" key="1">
    <source>
        <dbReference type="ARBA" id="ARBA00022448"/>
    </source>
</evidence>
<dbReference type="GO" id="GO:0042626">
    <property type="term" value="F:ATPase-coupled transmembrane transporter activity"/>
    <property type="evidence" value="ECO:0007669"/>
    <property type="project" value="TreeGrafter"/>
</dbReference>
<dbReference type="RefSeq" id="WP_084257809.1">
    <property type="nucleotide sequence ID" value="NZ_FWWV01000047.1"/>
</dbReference>
<dbReference type="InterPro" id="IPR003593">
    <property type="entry name" value="AAA+_ATPase"/>
</dbReference>
<organism evidence="5 6">
    <name type="scientific">Pasteurella testudinis DSM 23072</name>
    <dbReference type="NCBI Taxonomy" id="1122938"/>
    <lineage>
        <taxon>Bacteria</taxon>
        <taxon>Pseudomonadati</taxon>
        <taxon>Pseudomonadota</taxon>
        <taxon>Gammaproteobacteria</taxon>
        <taxon>Pasteurellales</taxon>
        <taxon>Pasteurellaceae</taxon>
        <taxon>Pasteurella</taxon>
    </lineage>
</organism>
<dbReference type="InterPro" id="IPR016181">
    <property type="entry name" value="Acyl_CoA_acyltransferase"/>
</dbReference>
<dbReference type="Gene3D" id="3.40.630.30">
    <property type="match status" value="1"/>
</dbReference>
<dbReference type="Pfam" id="PF00583">
    <property type="entry name" value="Acetyltransf_1"/>
    <property type="match status" value="1"/>
</dbReference>
<reference evidence="6" key="1">
    <citation type="submission" date="2017-04" db="EMBL/GenBank/DDBJ databases">
        <authorList>
            <person name="Varghese N."/>
            <person name="Submissions S."/>
        </authorList>
    </citation>
    <scope>NUCLEOTIDE SEQUENCE [LARGE SCALE GENOMIC DNA]</scope>
    <source>
        <strain evidence="6">DSM 23072</strain>
    </source>
</reference>
<evidence type="ECO:0000259" key="4">
    <source>
        <dbReference type="SMART" id="SM00382"/>
    </source>
</evidence>
<keyword evidence="2" id="KW-0547">Nucleotide-binding</keyword>
<keyword evidence="6" id="KW-1185">Reference proteome</keyword>
<dbReference type="InterPro" id="IPR000182">
    <property type="entry name" value="GNAT_dom"/>
</dbReference>
<dbReference type="SUPFAM" id="SSF55729">
    <property type="entry name" value="Acyl-CoA N-acyltransferases (Nat)"/>
    <property type="match status" value="1"/>
</dbReference>
<dbReference type="InterPro" id="IPR050095">
    <property type="entry name" value="ECF_ABC_transporter_ATP-bd"/>
</dbReference>
<accession>A0A1W1V5C3</accession>
<sequence length="366" mass="42241">MQNFRVRLESPVSTSFRCVKAANSLDIDMEKKSVHELSVSADIESDFRVGLILGASGSGKTTLAKNIFGESIFDFDFDEAKPVIEQFPENMEYAECAKLLAGIGLTSVPCWIRPMYTLSNGQKARAIAALMMAKKDVFVIDEWTSVVDRTVAKAMSNCLQKFARSQQKTVIAISCHYDVVEWLNPDWIIDCNKQQYIERRHLWQNYSRDEKLQFGIKWADRKSWRYFSKYHYLSERLPGGKVYYFGLYHQNEQIGFIAYANYVPRKKGTTMQLHFNRLVIHPDYVGLGLGGSFVNETAKIMQQMGFDIRAKFSSVPTYKLLTRFPQLWKLVKVDRNETVKNGKRGNMSRETGFRKQIKTYSFKYTG</sequence>
<evidence type="ECO:0000256" key="3">
    <source>
        <dbReference type="ARBA" id="ARBA00022840"/>
    </source>
</evidence>
<evidence type="ECO:0000313" key="6">
    <source>
        <dbReference type="Proteomes" id="UP000192408"/>
    </source>
</evidence>
<evidence type="ECO:0000313" key="5">
    <source>
        <dbReference type="EMBL" id="SMB88485.1"/>
    </source>
</evidence>
<dbReference type="InterPro" id="IPR027417">
    <property type="entry name" value="P-loop_NTPase"/>
</dbReference>
<dbReference type="STRING" id="1122938.SAMN05660772_02816"/>
<keyword evidence="5" id="KW-0808">Transferase</keyword>
<dbReference type="AlphaFoldDB" id="A0A1W1V5C3"/>
<dbReference type="Proteomes" id="UP000192408">
    <property type="component" value="Unassembled WGS sequence"/>
</dbReference>
<dbReference type="PANTHER" id="PTHR43553">
    <property type="entry name" value="HEAVY METAL TRANSPORTER"/>
    <property type="match status" value="1"/>
</dbReference>
<gene>
    <name evidence="5" type="ORF">SAMN05660772_02816</name>
</gene>
<dbReference type="SMART" id="SM00382">
    <property type="entry name" value="AAA"/>
    <property type="match status" value="1"/>
</dbReference>
<protein>
    <submittedName>
        <fullName evidence="5">ABC-type ATPase fused to a predicted acetyltransferase domain</fullName>
    </submittedName>
</protein>
<dbReference type="GO" id="GO:0005524">
    <property type="term" value="F:ATP binding"/>
    <property type="evidence" value="ECO:0007669"/>
    <property type="project" value="UniProtKB-KW"/>
</dbReference>
<dbReference type="SUPFAM" id="SSF52540">
    <property type="entry name" value="P-loop containing nucleoside triphosphate hydrolases"/>
    <property type="match status" value="1"/>
</dbReference>
<proteinExistence type="predicted"/>
<dbReference type="EMBL" id="FWWV01000047">
    <property type="protein sequence ID" value="SMB88485.1"/>
    <property type="molecule type" value="Genomic_DNA"/>
</dbReference>
<name>A0A1W1V5C3_9PAST</name>
<dbReference type="Gene3D" id="3.40.50.300">
    <property type="entry name" value="P-loop containing nucleotide triphosphate hydrolases"/>
    <property type="match status" value="1"/>
</dbReference>
<keyword evidence="1" id="KW-0813">Transport</keyword>
<dbReference type="CDD" id="cd04301">
    <property type="entry name" value="NAT_SF"/>
    <property type="match status" value="1"/>
</dbReference>